<evidence type="ECO:0000256" key="8">
    <source>
        <dbReference type="RuleBase" id="RU366045"/>
    </source>
</evidence>
<dbReference type="GO" id="GO:0019748">
    <property type="term" value="P:secondary metabolic process"/>
    <property type="evidence" value="ECO:0007669"/>
    <property type="project" value="TreeGrafter"/>
</dbReference>
<evidence type="ECO:0000256" key="2">
    <source>
        <dbReference type="ARBA" id="ARBA00022723"/>
    </source>
</evidence>
<dbReference type="GO" id="GO:0047596">
    <property type="term" value="F:6-methylsalicylate decarboxylase activity"/>
    <property type="evidence" value="ECO:0007669"/>
    <property type="project" value="UniProtKB-EC"/>
</dbReference>
<dbReference type="EC" id="4.1.1.52" evidence="7"/>
<dbReference type="Pfam" id="PF04909">
    <property type="entry name" value="Amidohydro_2"/>
    <property type="match status" value="1"/>
</dbReference>
<dbReference type="GO" id="GO:0046872">
    <property type="term" value="F:metal ion binding"/>
    <property type="evidence" value="ECO:0007669"/>
    <property type="project" value="UniProtKB-KW"/>
</dbReference>
<gene>
    <name evidence="10" type="ORF">OIDMADRAFT_35576</name>
</gene>
<comment type="catalytic activity">
    <reaction evidence="6">
        <text>6-methylsalicylate + H(+) = 3-methylphenol + CO2</text>
        <dbReference type="Rhea" id="RHEA:23112"/>
        <dbReference type="ChEBI" id="CHEBI:15378"/>
        <dbReference type="ChEBI" id="CHEBI:16526"/>
        <dbReference type="ChEBI" id="CHEBI:17231"/>
        <dbReference type="ChEBI" id="CHEBI:36658"/>
        <dbReference type="EC" id="4.1.1.52"/>
    </reaction>
    <physiologicalReaction direction="left-to-right" evidence="6">
        <dbReference type="Rhea" id="RHEA:23113"/>
    </physiologicalReaction>
</comment>
<keyword evidence="4" id="KW-0862">Zinc</keyword>
<evidence type="ECO:0000313" key="10">
    <source>
        <dbReference type="EMBL" id="KIM93756.1"/>
    </source>
</evidence>
<dbReference type="GO" id="GO:0016787">
    <property type="term" value="F:hydrolase activity"/>
    <property type="evidence" value="ECO:0007669"/>
    <property type="project" value="InterPro"/>
</dbReference>
<organism evidence="10 11">
    <name type="scientific">Oidiodendron maius (strain Zn)</name>
    <dbReference type="NCBI Taxonomy" id="913774"/>
    <lineage>
        <taxon>Eukaryota</taxon>
        <taxon>Fungi</taxon>
        <taxon>Dikarya</taxon>
        <taxon>Ascomycota</taxon>
        <taxon>Pezizomycotina</taxon>
        <taxon>Leotiomycetes</taxon>
        <taxon>Leotiomycetes incertae sedis</taxon>
        <taxon>Myxotrichaceae</taxon>
        <taxon>Oidiodendron</taxon>
    </lineage>
</organism>
<name>A0A0C3GTP9_OIDMZ</name>
<dbReference type="InterPro" id="IPR032465">
    <property type="entry name" value="ACMSD"/>
</dbReference>
<dbReference type="OrthoDB" id="2832284at2759"/>
<accession>A0A0C3GTP9</accession>
<comment type="similarity">
    <text evidence="1">Belongs to the metallo-dependent hydrolases superfamily. ACMSD family.</text>
</comment>
<keyword evidence="11" id="KW-1185">Reference proteome</keyword>
<sequence>MAYPTKIDVHHHFIPPAYAAKFVKISNFKLPPWSPQLSIDYMDTVGTQTAILSFPNIFLHEGEEDSKAIARQANTYAAGVRDTYPSRFGFFATVPSLSSVEVVLEEIKYAFDTLHADGVLLMTRYGKKYLGHADFKPIWAALNARKAVVFIHPGPSIENNPVNEYLSAPVLDFPHETTKTALDMIISGTVRLYPDVKMILSHAGGNLPFVVGRAASLLPSFSGLKTATTEDIIEDAKRLYFDLALSSTSHTLDTLLPNFPSDHIMYGSDFPFAPPVATIPLAKGLDAYLTDDETRSKVYLRNALGVFPRLR</sequence>
<keyword evidence="3 8" id="KW-0210">Decarboxylase</keyword>
<dbReference type="Gene3D" id="3.20.20.140">
    <property type="entry name" value="Metal-dependent hydrolases"/>
    <property type="match status" value="1"/>
</dbReference>
<reference evidence="11" key="2">
    <citation type="submission" date="2015-01" db="EMBL/GenBank/DDBJ databases">
        <title>Evolutionary Origins and Diversification of the Mycorrhizal Mutualists.</title>
        <authorList>
            <consortium name="DOE Joint Genome Institute"/>
            <consortium name="Mycorrhizal Genomics Consortium"/>
            <person name="Kohler A."/>
            <person name="Kuo A."/>
            <person name="Nagy L.G."/>
            <person name="Floudas D."/>
            <person name="Copeland A."/>
            <person name="Barry K.W."/>
            <person name="Cichocki N."/>
            <person name="Veneault-Fourrey C."/>
            <person name="LaButti K."/>
            <person name="Lindquist E.A."/>
            <person name="Lipzen A."/>
            <person name="Lundell T."/>
            <person name="Morin E."/>
            <person name="Murat C."/>
            <person name="Riley R."/>
            <person name="Ohm R."/>
            <person name="Sun H."/>
            <person name="Tunlid A."/>
            <person name="Henrissat B."/>
            <person name="Grigoriev I.V."/>
            <person name="Hibbett D.S."/>
            <person name="Martin F."/>
        </authorList>
    </citation>
    <scope>NUCLEOTIDE SEQUENCE [LARGE SCALE GENOMIC DNA]</scope>
    <source>
        <strain evidence="11">Zn</strain>
    </source>
</reference>
<dbReference type="PANTHER" id="PTHR21240:SF29">
    <property type="entry name" value="AMIDOHYDROLASE-RELATED DOMAIN-CONTAINING PROTEIN"/>
    <property type="match status" value="1"/>
</dbReference>
<dbReference type="InterPro" id="IPR032466">
    <property type="entry name" value="Metal_Hydrolase"/>
</dbReference>
<feature type="domain" description="Amidohydrolase-related" evidence="9">
    <location>
        <begin position="7"/>
        <end position="308"/>
    </location>
</feature>
<evidence type="ECO:0000256" key="6">
    <source>
        <dbReference type="ARBA" id="ARBA00036832"/>
    </source>
</evidence>
<evidence type="ECO:0000256" key="4">
    <source>
        <dbReference type="ARBA" id="ARBA00022833"/>
    </source>
</evidence>
<reference evidence="10 11" key="1">
    <citation type="submission" date="2014-04" db="EMBL/GenBank/DDBJ databases">
        <authorList>
            <consortium name="DOE Joint Genome Institute"/>
            <person name="Kuo A."/>
            <person name="Martino E."/>
            <person name="Perotto S."/>
            <person name="Kohler A."/>
            <person name="Nagy L.G."/>
            <person name="Floudas D."/>
            <person name="Copeland A."/>
            <person name="Barry K.W."/>
            <person name="Cichocki N."/>
            <person name="Veneault-Fourrey C."/>
            <person name="LaButti K."/>
            <person name="Lindquist E.A."/>
            <person name="Lipzen A."/>
            <person name="Lundell T."/>
            <person name="Morin E."/>
            <person name="Murat C."/>
            <person name="Sun H."/>
            <person name="Tunlid A."/>
            <person name="Henrissat B."/>
            <person name="Grigoriev I.V."/>
            <person name="Hibbett D.S."/>
            <person name="Martin F."/>
            <person name="Nordberg H.P."/>
            <person name="Cantor M.N."/>
            <person name="Hua S.X."/>
        </authorList>
    </citation>
    <scope>NUCLEOTIDE SEQUENCE [LARGE SCALE GENOMIC DNA]</scope>
    <source>
        <strain evidence="10 11">Zn</strain>
    </source>
</reference>
<evidence type="ECO:0000256" key="3">
    <source>
        <dbReference type="ARBA" id="ARBA00022793"/>
    </source>
</evidence>
<dbReference type="HOGENOM" id="CLU_039329_2_1_1"/>
<evidence type="ECO:0000259" key="9">
    <source>
        <dbReference type="Pfam" id="PF04909"/>
    </source>
</evidence>
<dbReference type="EMBL" id="KN832893">
    <property type="protein sequence ID" value="KIM93756.1"/>
    <property type="molecule type" value="Genomic_DNA"/>
</dbReference>
<evidence type="ECO:0000256" key="1">
    <source>
        <dbReference type="ARBA" id="ARBA00005871"/>
    </source>
</evidence>
<evidence type="ECO:0000256" key="5">
    <source>
        <dbReference type="ARBA" id="ARBA00023239"/>
    </source>
</evidence>
<protein>
    <recommendedName>
        <fullName evidence="7">6-methylsalicylate decarboxylase</fullName>
        <ecNumber evidence="7">4.1.1.52</ecNumber>
    </recommendedName>
</protein>
<dbReference type="PANTHER" id="PTHR21240">
    <property type="entry name" value="2-AMINO-3-CARBOXYLMUCONATE-6-SEMIALDEHYDE DECARBOXYLASE"/>
    <property type="match status" value="1"/>
</dbReference>
<dbReference type="InterPro" id="IPR006680">
    <property type="entry name" value="Amidohydro-rel"/>
</dbReference>
<dbReference type="InParanoid" id="A0A0C3GTP9"/>
<keyword evidence="2" id="KW-0479">Metal-binding</keyword>
<evidence type="ECO:0000256" key="7">
    <source>
        <dbReference type="ARBA" id="ARBA00038889"/>
    </source>
</evidence>
<proteinExistence type="inferred from homology"/>
<dbReference type="SUPFAM" id="SSF51556">
    <property type="entry name" value="Metallo-dependent hydrolases"/>
    <property type="match status" value="1"/>
</dbReference>
<dbReference type="AlphaFoldDB" id="A0A0C3GTP9"/>
<keyword evidence="5 8" id="KW-0456">Lyase</keyword>
<dbReference type="Proteomes" id="UP000054321">
    <property type="component" value="Unassembled WGS sequence"/>
</dbReference>
<dbReference type="STRING" id="913774.A0A0C3GTP9"/>
<evidence type="ECO:0000313" key="11">
    <source>
        <dbReference type="Proteomes" id="UP000054321"/>
    </source>
</evidence>
<dbReference type="GO" id="GO:0005829">
    <property type="term" value="C:cytosol"/>
    <property type="evidence" value="ECO:0007669"/>
    <property type="project" value="TreeGrafter"/>
</dbReference>